<dbReference type="Proteomes" id="UP001216907">
    <property type="component" value="Unassembled WGS sequence"/>
</dbReference>
<feature type="compositionally biased region" description="Polar residues" evidence="1">
    <location>
        <begin position="296"/>
        <end position="310"/>
    </location>
</feature>
<dbReference type="RefSeq" id="WP_277859505.1">
    <property type="nucleotide sequence ID" value="NZ_JARRAG010000001.1"/>
</dbReference>
<evidence type="ECO:0000313" key="4">
    <source>
        <dbReference type="Proteomes" id="UP001216907"/>
    </source>
</evidence>
<dbReference type="SUPFAM" id="SSF54001">
    <property type="entry name" value="Cysteine proteinases"/>
    <property type="match status" value="1"/>
</dbReference>
<reference evidence="3 4" key="1">
    <citation type="submission" date="2023-03" db="EMBL/GenBank/DDBJ databases">
        <title>Paludisphaera mucosa sp. nov. a novel planctomycete from northern fen.</title>
        <authorList>
            <person name="Ivanova A."/>
        </authorList>
    </citation>
    <scope>NUCLEOTIDE SEQUENCE [LARGE SCALE GENOMIC DNA]</scope>
    <source>
        <strain evidence="3 4">Pla2</strain>
    </source>
</reference>
<dbReference type="PANTHER" id="PTHR33490">
    <property type="entry name" value="BLR5614 PROTEIN-RELATED"/>
    <property type="match status" value="1"/>
</dbReference>
<keyword evidence="4" id="KW-1185">Reference proteome</keyword>
<evidence type="ECO:0000256" key="1">
    <source>
        <dbReference type="SAM" id="MobiDB-lite"/>
    </source>
</evidence>
<feature type="compositionally biased region" description="Low complexity" evidence="1">
    <location>
        <begin position="311"/>
        <end position="331"/>
    </location>
</feature>
<evidence type="ECO:0000313" key="3">
    <source>
        <dbReference type="EMBL" id="MDG3003150.1"/>
    </source>
</evidence>
<protein>
    <submittedName>
        <fullName evidence="3">Transglutaminase family protein</fullName>
    </submittedName>
</protein>
<gene>
    <name evidence="3" type="ORF">PZE19_05170</name>
</gene>
<comment type="caution">
    <text evidence="3">The sequence shown here is derived from an EMBL/GenBank/DDBJ whole genome shotgun (WGS) entry which is preliminary data.</text>
</comment>
<organism evidence="3 4">
    <name type="scientific">Paludisphaera mucosa</name>
    <dbReference type="NCBI Taxonomy" id="3030827"/>
    <lineage>
        <taxon>Bacteria</taxon>
        <taxon>Pseudomonadati</taxon>
        <taxon>Planctomycetota</taxon>
        <taxon>Planctomycetia</taxon>
        <taxon>Isosphaerales</taxon>
        <taxon>Isosphaeraceae</taxon>
        <taxon>Paludisphaera</taxon>
    </lineage>
</organism>
<dbReference type="InterPro" id="IPR038765">
    <property type="entry name" value="Papain-like_cys_pep_sf"/>
</dbReference>
<dbReference type="PANTHER" id="PTHR33490:SF6">
    <property type="entry name" value="SLL1049 PROTEIN"/>
    <property type="match status" value="1"/>
</dbReference>
<dbReference type="Pfam" id="PF01841">
    <property type="entry name" value="Transglut_core"/>
    <property type="match status" value="1"/>
</dbReference>
<sequence>MLLRVQHETKLTYSNDVSETVFEARMGPPSEEDQTCLGYRLRITPGAPVTVYQDGFGNRVDLFNVYTPYRELLLRATSVVRTHRAAGGPKLAEIPFEPESEEFQAVDALEYRLPSKLVNHSPEMTSFLESIPRPKGSVLDVVEQLMSATRSRLVYEKKVTSSRTPVSEALALGRGVCQDFAHLFLGACRGFDLPARYVSGYIHEPGEIATHAWCQVWAGRNGWVDVDPTRGEIVGDDYVRIALGRDYVDVPPNRGIYRGQADESISVAVKVEPITRMPTDWGEWSEGSDAPWSAASWIQSERQSQRGRMTQMQSQSQANFRQQQGQQQQPD</sequence>
<feature type="domain" description="Transglutaminase-like" evidence="2">
    <location>
        <begin position="169"/>
        <end position="230"/>
    </location>
</feature>
<dbReference type="SMART" id="SM00460">
    <property type="entry name" value="TGc"/>
    <property type="match status" value="1"/>
</dbReference>
<dbReference type="Gene3D" id="3.10.620.30">
    <property type="match status" value="1"/>
</dbReference>
<dbReference type="InterPro" id="IPR013589">
    <property type="entry name" value="Bac_transglu_N"/>
</dbReference>
<dbReference type="EMBL" id="JARRAG010000001">
    <property type="protein sequence ID" value="MDG3003150.1"/>
    <property type="molecule type" value="Genomic_DNA"/>
</dbReference>
<dbReference type="InterPro" id="IPR002931">
    <property type="entry name" value="Transglutaminase-like"/>
</dbReference>
<proteinExistence type="predicted"/>
<accession>A0ABT6F6C9</accession>
<name>A0ABT6F6C9_9BACT</name>
<dbReference type="Pfam" id="PF08379">
    <property type="entry name" value="Bact_transglu_N"/>
    <property type="match status" value="1"/>
</dbReference>
<evidence type="ECO:0000259" key="2">
    <source>
        <dbReference type="SMART" id="SM00460"/>
    </source>
</evidence>
<feature type="region of interest" description="Disordered" evidence="1">
    <location>
        <begin position="278"/>
        <end position="331"/>
    </location>
</feature>